<name>A0AA36FR51_9BILA</name>
<feature type="compositionally biased region" description="Basic and acidic residues" evidence="1">
    <location>
        <begin position="113"/>
        <end position="126"/>
    </location>
</feature>
<dbReference type="Proteomes" id="UP001177023">
    <property type="component" value="Unassembled WGS sequence"/>
</dbReference>
<evidence type="ECO:0000256" key="1">
    <source>
        <dbReference type="SAM" id="MobiDB-lite"/>
    </source>
</evidence>
<keyword evidence="3" id="KW-1185">Reference proteome</keyword>
<feature type="non-terminal residue" evidence="2">
    <location>
        <position position="1"/>
    </location>
</feature>
<dbReference type="GO" id="GO:0030036">
    <property type="term" value="P:actin cytoskeleton organization"/>
    <property type="evidence" value="ECO:0007669"/>
    <property type="project" value="TreeGrafter"/>
</dbReference>
<dbReference type="GO" id="GO:0005178">
    <property type="term" value="F:integrin binding"/>
    <property type="evidence" value="ECO:0007669"/>
    <property type="project" value="TreeGrafter"/>
</dbReference>
<dbReference type="PANTHER" id="PTHR19981">
    <property type="entry name" value="TALIN"/>
    <property type="match status" value="1"/>
</dbReference>
<dbReference type="GO" id="GO:0005925">
    <property type="term" value="C:focal adhesion"/>
    <property type="evidence" value="ECO:0007669"/>
    <property type="project" value="TreeGrafter"/>
</dbReference>
<dbReference type="Gene3D" id="1.20.1410.10">
    <property type="entry name" value="I/LWEQ domain"/>
    <property type="match status" value="1"/>
</dbReference>
<evidence type="ECO:0000313" key="3">
    <source>
        <dbReference type="Proteomes" id="UP001177023"/>
    </source>
</evidence>
<dbReference type="PANTHER" id="PTHR19981:SF1">
    <property type="entry name" value="RHEA, ISOFORM B"/>
    <property type="match status" value="1"/>
</dbReference>
<sequence length="137" mass="14482">MDAGRDVAVQVRDLLGCLYAIVEKKDPNARQALLNPARGVAKAVKDLTGCAELLKATRGRPSDPTAIAENELLGAASAIESAAVKLAELRPRPQPKVDDNLTFDEQILGAAVGDERRADAGPERLGMHSASSSPRED</sequence>
<organism evidence="2 3">
    <name type="scientific">Mesorhabditis spiculigera</name>
    <dbReference type="NCBI Taxonomy" id="96644"/>
    <lineage>
        <taxon>Eukaryota</taxon>
        <taxon>Metazoa</taxon>
        <taxon>Ecdysozoa</taxon>
        <taxon>Nematoda</taxon>
        <taxon>Chromadorea</taxon>
        <taxon>Rhabditida</taxon>
        <taxon>Rhabditina</taxon>
        <taxon>Rhabditomorpha</taxon>
        <taxon>Rhabditoidea</taxon>
        <taxon>Rhabditidae</taxon>
        <taxon>Mesorhabditinae</taxon>
        <taxon>Mesorhabditis</taxon>
    </lineage>
</organism>
<dbReference type="GO" id="GO:0098609">
    <property type="term" value="P:cell-cell adhesion"/>
    <property type="evidence" value="ECO:0007669"/>
    <property type="project" value="TreeGrafter"/>
</dbReference>
<proteinExistence type="predicted"/>
<reference evidence="2" key="1">
    <citation type="submission" date="2023-06" db="EMBL/GenBank/DDBJ databases">
        <authorList>
            <person name="Delattre M."/>
        </authorList>
    </citation>
    <scope>NUCLEOTIDE SEQUENCE</scope>
    <source>
        <strain evidence="2">AF72</strain>
    </source>
</reference>
<dbReference type="EMBL" id="CATQJA010000735">
    <property type="protein sequence ID" value="CAJ0563619.1"/>
    <property type="molecule type" value="Genomic_DNA"/>
</dbReference>
<evidence type="ECO:0000313" key="2">
    <source>
        <dbReference type="EMBL" id="CAJ0563619.1"/>
    </source>
</evidence>
<comment type="caution">
    <text evidence="2">The sequence shown here is derived from an EMBL/GenBank/DDBJ whole genome shotgun (WGS) entry which is preliminary data.</text>
</comment>
<feature type="region of interest" description="Disordered" evidence="1">
    <location>
        <begin position="112"/>
        <end position="137"/>
    </location>
</feature>
<dbReference type="AlphaFoldDB" id="A0AA36FR51"/>
<protein>
    <submittedName>
        <fullName evidence="2">Uncharacterized protein</fullName>
    </submittedName>
</protein>
<gene>
    <name evidence="2" type="ORF">MSPICULIGERA_LOCUS2504</name>
</gene>
<accession>A0AA36FR51</accession>
<dbReference type="GO" id="GO:0005886">
    <property type="term" value="C:plasma membrane"/>
    <property type="evidence" value="ECO:0007669"/>
    <property type="project" value="TreeGrafter"/>
</dbReference>
<dbReference type="GO" id="GO:0005737">
    <property type="term" value="C:cytoplasm"/>
    <property type="evidence" value="ECO:0007669"/>
    <property type="project" value="TreeGrafter"/>
</dbReference>
<dbReference type="Gene3D" id="1.20.1420.10">
    <property type="entry name" value="Talin, central domain"/>
    <property type="match status" value="1"/>
</dbReference>